<dbReference type="GO" id="GO:0004519">
    <property type="term" value="F:endonuclease activity"/>
    <property type="evidence" value="ECO:0007669"/>
    <property type="project" value="UniProtKB-KW"/>
</dbReference>
<dbReference type="GO" id="GO:0000287">
    <property type="term" value="F:magnesium ion binding"/>
    <property type="evidence" value="ECO:0007669"/>
    <property type="project" value="InterPro"/>
</dbReference>
<dbReference type="Proteomes" id="UP000199603">
    <property type="component" value="Unassembled WGS sequence"/>
</dbReference>
<dbReference type="STRING" id="265719.SAMN04488509_1214"/>
<keyword evidence="2" id="KW-0378">Hydrolase</keyword>
<evidence type="ECO:0000313" key="2">
    <source>
        <dbReference type="EMBL" id="SDE11134.1"/>
    </source>
</evidence>
<keyword evidence="2" id="KW-0540">Nuclease</keyword>
<keyword evidence="3" id="KW-1185">Reference proteome</keyword>
<evidence type="ECO:0000256" key="1">
    <source>
        <dbReference type="SAM" id="MobiDB-lite"/>
    </source>
</evidence>
<evidence type="ECO:0000313" key="3">
    <source>
        <dbReference type="Proteomes" id="UP000199603"/>
    </source>
</evidence>
<dbReference type="Pfam" id="PF05866">
    <property type="entry name" value="RusA"/>
    <property type="match status" value="1"/>
</dbReference>
<dbReference type="EMBL" id="FNAG01000021">
    <property type="protein sequence ID" value="SDE11134.1"/>
    <property type="molecule type" value="Genomic_DNA"/>
</dbReference>
<accession>A0A1G7A8C9</accession>
<name>A0A1G7A8C9_9GAMM</name>
<proteinExistence type="predicted"/>
<sequence length="201" mass="22045">MRSRAAWAKLFAEKGVAAGPLPAAPTRPASGLRRQEPSRAAPAPRSPALPASSSLAPEVQVLAIRAQGKPTMVSSDRYRKRPAVLRYRAYADHLRLLGAVLPESYLVIAYFAMPASWSGAERGRRHLTPHQVKPDGTNILKGVEDVLCPRGDQQLFDGRFRKVWAASDRMVIIDTRARPISAIDVAEWAPNNGLHRSLRGE</sequence>
<dbReference type="GO" id="GO:0006281">
    <property type="term" value="P:DNA repair"/>
    <property type="evidence" value="ECO:0007669"/>
    <property type="project" value="InterPro"/>
</dbReference>
<feature type="compositionally biased region" description="Low complexity" evidence="1">
    <location>
        <begin position="38"/>
        <end position="54"/>
    </location>
</feature>
<protein>
    <submittedName>
        <fullName evidence="2">Holliday junction resolvase RusA (Prophage-encoded endonuclease)</fullName>
    </submittedName>
</protein>
<dbReference type="AlphaFoldDB" id="A0A1G7A8C9"/>
<keyword evidence="2" id="KW-0255">Endonuclease</keyword>
<gene>
    <name evidence="2" type="ORF">SAMN04488509_1214</name>
</gene>
<organism evidence="2 3">
    <name type="scientific">Aquimonas voraii</name>
    <dbReference type="NCBI Taxonomy" id="265719"/>
    <lineage>
        <taxon>Bacteria</taxon>
        <taxon>Pseudomonadati</taxon>
        <taxon>Pseudomonadota</taxon>
        <taxon>Gammaproteobacteria</taxon>
        <taxon>Lysobacterales</taxon>
        <taxon>Lysobacteraceae</taxon>
        <taxon>Aquimonas</taxon>
    </lineage>
</organism>
<dbReference type="GO" id="GO:0006310">
    <property type="term" value="P:DNA recombination"/>
    <property type="evidence" value="ECO:0007669"/>
    <property type="project" value="InterPro"/>
</dbReference>
<reference evidence="2 3" key="1">
    <citation type="submission" date="2016-10" db="EMBL/GenBank/DDBJ databases">
        <authorList>
            <person name="de Groot N.N."/>
        </authorList>
    </citation>
    <scope>NUCLEOTIDE SEQUENCE [LARGE SCALE GENOMIC DNA]</scope>
    <source>
        <strain evidence="2 3">DSM 16957</strain>
    </source>
</reference>
<dbReference type="InterPro" id="IPR008822">
    <property type="entry name" value="Endonuclease_RusA-like"/>
</dbReference>
<feature type="region of interest" description="Disordered" evidence="1">
    <location>
        <begin position="19"/>
        <end position="54"/>
    </location>
</feature>